<dbReference type="EMBL" id="JBBNAG010000006">
    <property type="protein sequence ID" value="KAK9126422.1"/>
    <property type="molecule type" value="Genomic_DNA"/>
</dbReference>
<evidence type="ECO:0000313" key="9">
    <source>
        <dbReference type="Proteomes" id="UP001419268"/>
    </source>
</evidence>
<evidence type="ECO:0000259" key="7">
    <source>
        <dbReference type="Pfam" id="PF03847"/>
    </source>
</evidence>
<organism evidence="8 9">
    <name type="scientific">Stephania cephalantha</name>
    <dbReference type="NCBI Taxonomy" id="152367"/>
    <lineage>
        <taxon>Eukaryota</taxon>
        <taxon>Viridiplantae</taxon>
        <taxon>Streptophyta</taxon>
        <taxon>Embryophyta</taxon>
        <taxon>Tracheophyta</taxon>
        <taxon>Spermatophyta</taxon>
        <taxon>Magnoliopsida</taxon>
        <taxon>Ranunculales</taxon>
        <taxon>Menispermaceae</taxon>
        <taxon>Menispermoideae</taxon>
        <taxon>Cissampelideae</taxon>
        <taxon>Stephania</taxon>
    </lineage>
</organism>
<evidence type="ECO:0000256" key="1">
    <source>
        <dbReference type="ARBA" id="ARBA00004123"/>
    </source>
</evidence>
<feature type="domain" description="Transcription initiation factor TFIID subunit 12" evidence="7">
    <location>
        <begin position="390"/>
        <end position="457"/>
    </location>
</feature>
<dbReference type="SUPFAM" id="SSF47113">
    <property type="entry name" value="Histone-fold"/>
    <property type="match status" value="1"/>
</dbReference>
<feature type="compositionally biased region" description="Polar residues" evidence="6">
    <location>
        <begin position="167"/>
        <end position="182"/>
    </location>
</feature>
<feature type="compositionally biased region" description="Low complexity" evidence="6">
    <location>
        <begin position="246"/>
        <end position="269"/>
    </location>
</feature>
<feature type="region of interest" description="Disordered" evidence="6">
    <location>
        <begin position="1"/>
        <end position="339"/>
    </location>
</feature>
<evidence type="ECO:0000256" key="4">
    <source>
        <dbReference type="ARBA" id="ARBA00023163"/>
    </source>
</evidence>
<gene>
    <name evidence="8" type="ORF">Scep_015268</name>
</gene>
<dbReference type="GO" id="GO:0005669">
    <property type="term" value="C:transcription factor TFIID complex"/>
    <property type="evidence" value="ECO:0007669"/>
    <property type="project" value="InterPro"/>
</dbReference>
<feature type="compositionally biased region" description="Polar residues" evidence="6">
    <location>
        <begin position="325"/>
        <end position="335"/>
    </location>
</feature>
<keyword evidence="5" id="KW-0539">Nucleus</keyword>
<dbReference type="InterPro" id="IPR003228">
    <property type="entry name" value="TFIID_TAF12_dom"/>
</dbReference>
<feature type="compositionally biased region" description="Low complexity" evidence="6">
    <location>
        <begin position="304"/>
        <end position="324"/>
    </location>
</feature>
<dbReference type="GO" id="GO:0046982">
    <property type="term" value="F:protein heterodimerization activity"/>
    <property type="evidence" value="ECO:0007669"/>
    <property type="project" value="InterPro"/>
</dbReference>
<dbReference type="GO" id="GO:0000124">
    <property type="term" value="C:SAGA complex"/>
    <property type="evidence" value="ECO:0007669"/>
    <property type="project" value="InterPro"/>
</dbReference>
<proteinExistence type="inferred from homology"/>
<feature type="compositionally biased region" description="Low complexity" evidence="6">
    <location>
        <begin position="219"/>
        <end position="232"/>
    </location>
</feature>
<dbReference type="InterPro" id="IPR009072">
    <property type="entry name" value="Histone-fold"/>
</dbReference>
<dbReference type="PANTHER" id="PTHR12264">
    <property type="entry name" value="TRANSCRIPTION INITIATION FACTOR TFIID SUBUNIT 12"/>
    <property type="match status" value="1"/>
</dbReference>
<dbReference type="InterPro" id="IPR037794">
    <property type="entry name" value="TAF12"/>
</dbReference>
<accession>A0AAP0J502</accession>
<dbReference type="FunFam" id="1.10.20.10:FF:000011">
    <property type="entry name" value="Transcription initiation factor TFIID subunit 12"/>
    <property type="match status" value="1"/>
</dbReference>
<comment type="similarity">
    <text evidence="2">Belongs to the TAF12 family.</text>
</comment>
<dbReference type="PANTHER" id="PTHR12264:SF21">
    <property type="entry name" value="TRANSCRIPTION INITIATION FACTOR TFIID SUBUNIT 12"/>
    <property type="match status" value="1"/>
</dbReference>
<feature type="compositionally biased region" description="Polar residues" evidence="6">
    <location>
        <begin position="285"/>
        <end position="303"/>
    </location>
</feature>
<protein>
    <recommendedName>
        <fullName evidence="7">Transcription initiation factor TFIID subunit 12 domain-containing protein</fullName>
    </recommendedName>
</protein>
<dbReference type="Proteomes" id="UP001419268">
    <property type="component" value="Unassembled WGS sequence"/>
</dbReference>
<evidence type="ECO:0000256" key="2">
    <source>
        <dbReference type="ARBA" id="ARBA00007530"/>
    </source>
</evidence>
<feature type="compositionally biased region" description="Pro residues" evidence="6">
    <location>
        <begin position="1"/>
        <end position="12"/>
    </location>
</feature>
<dbReference type="Gene3D" id="1.10.20.10">
    <property type="entry name" value="Histone, subunit A"/>
    <property type="match status" value="1"/>
</dbReference>
<dbReference type="Pfam" id="PF03847">
    <property type="entry name" value="TFIID_20kDa"/>
    <property type="match status" value="1"/>
</dbReference>
<comment type="caution">
    <text evidence="8">The sequence shown here is derived from an EMBL/GenBank/DDBJ whole genome shotgun (WGS) entry which is preliminary data.</text>
</comment>
<dbReference type="GO" id="GO:0017025">
    <property type="term" value="F:TBP-class protein binding"/>
    <property type="evidence" value="ECO:0007669"/>
    <property type="project" value="TreeGrafter"/>
</dbReference>
<comment type="subcellular location">
    <subcellularLocation>
        <location evidence="1">Nucleus</location>
    </subcellularLocation>
</comment>
<evidence type="ECO:0000313" key="8">
    <source>
        <dbReference type="EMBL" id="KAK9126422.1"/>
    </source>
</evidence>
<feature type="compositionally biased region" description="Low complexity" evidence="6">
    <location>
        <begin position="60"/>
        <end position="118"/>
    </location>
</feature>
<keyword evidence="9" id="KW-1185">Reference proteome</keyword>
<dbReference type="GO" id="GO:0051123">
    <property type="term" value="P:RNA polymerase II preinitiation complex assembly"/>
    <property type="evidence" value="ECO:0007669"/>
    <property type="project" value="TreeGrafter"/>
</dbReference>
<reference evidence="8 9" key="1">
    <citation type="submission" date="2024-01" db="EMBL/GenBank/DDBJ databases">
        <title>Genome assemblies of Stephania.</title>
        <authorList>
            <person name="Yang L."/>
        </authorList>
    </citation>
    <scope>NUCLEOTIDE SEQUENCE [LARGE SCALE GENOMIC DNA]</scope>
    <source>
        <strain evidence="8">JXDWG</strain>
        <tissue evidence="8">Leaf</tissue>
    </source>
</reference>
<dbReference type="GO" id="GO:0003677">
    <property type="term" value="F:DNA binding"/>
    <property type="evidence" value="ECO:0007669"/>
    <property type="project" value="TreeGrafter"/>
</dbReference>
<evidence type="ECO:0000256" key="5">
    <source>
        <dbReference type="ARBA" id="ARBA00023242"/>
    </source>
</evidence>
<feature type="compositionally biased region" description="Low complexity" evidence="6">
    <location>
        <begin position="150"/>
        <end position="161"/>
    </location>
</feature>
<dbReference type="AlphaFoldDB" id="A0AAP0J502"/>
<name>A0AAP0J502_9MAGN</name>
<sequence length="492" mass="52080">MDTTSSPPPPASAEPFSSSSSSSSSSTTTTTTHTLSSSASLSSTISTSLPSSSAPPPFSAPSTSSSSSSSSSFSTAPPPFSAQSKSSSLSSSTSSFSMKSSSLSSSAPPPFSAVAAMPRGGLAIGVPAHQARPSLAQQQPSQPPPPPPFSSFGPPSFPQQFGGLGRSSINVPESTANQSSAQARVRPSMQSIGMMGSLSSSAQMRPSGLPLHHQQRMVQTSMRSQSPSSNQSLATQKFQNHGLLRGPSVTPTSSPSPSASQGLPSSSQPWMSSATQLRQPMRPQSLPQRPNHPQQHLHSMQLASHQQLSSTQPQQQQSQPVQSQDLYGQFSQSRMPPSVAHQQVMRAAGPANQKLSMPASAMTQLSSVPSGDHNSVANVDDEGFGFSILTKRSIRELVNQIGPSEKLDPEVEDFLMLTAEDFVDSITTYACSLAKHRKSTTLEAKDILLHLERNWNMTVPGFGGEEIKSYKKPITSDIHKERLVAVCFHLKK</sequence>
<keyword evidence="4" id="KW-0804">Transcription</keyword>
<evidence type="ECO:0000256" key="3">
    <source>
        <dbReference type="ARBA" id="ARBA00023015"/>
    </source>
</evidence>
<evidence type="ECO:0000256" key="6">
    <source>
        <dbReference type="SAM" id="MobiDB-lite"/>
    </source>
</evidence>
<dbReference type="CDD" id="cd07981">
    <property type="entry name" value="HFD_TAF12"/>
    <property type="match status" value="1"/>
</dbReference>
<feature type="compositionally biased region" description="Low complexity" evidence="6">
    <location>
        <begin position="13"/>
        <end position="52"/>
    </location>
</feature>
<keyword evidence="3" id="KW-0805">Transcription regulation</keyword>